<evidence type="ECO:0000256" key="1">
    <source>
        <dbReference type="SAM" id="MobiDB-lite"/>
    </source>
</evidence>
<gene>
    <name evidence="4" type="ORF">LLY24_10950</name>
</gene>
<keyword evidence="2" id="KW-0472">Membrane</keyword>
<feature type="region of interest" description="Disordered" evidence="1">
    <location>
        <begin position="236"/>
        <end position="268"/>
    </location>
</feature>
<feature type="transmembrane region" description="Helical" evidence="2">
    <location>
        <begin position="141"/>
        <end position="165"/>
    </location>
</feature>
<protein>
    <submittedName>
        <fullName evidence="4">Sulfite exporter TauE/SafE family protein</fullName>
    </submittedName>
</protein>
<feature type="compositionally biased region" description="Basic and acidic residues" evidence="1">
    <location>
        <begin position="238"/>
        <end position="268"/>
    </location>
</feature>
<dbReference type="RefSeq" id="WP_259036326.1">
    <property type="nucleotide sequence ID" value="NZ_JAJISC010000004.1"/>
</dbReference>
<sequence length="268" mass="29267">MTPSALDFPPLVAAFLFGLLGGAHCIGMCGGIMSALTFAVPPSMRKPMRLAGLLIGYNVGRILSYMSLGALAGVLGTMVSTSDTLRYGLQLFAALMLIAMALYIANWWRGLVRIEALGRRLWRYLEPLGRRLMPVVRVPQAMALGAIWGWLPCGLVYAMLAWTLAVSDPLMGAWLMGAFGFGTLPAVLATGVAARTLQGLIRHPLTRSIAAIGIIVFALWQLWGVAAHLGGFGHHHHGGLDHTEEHQPHHEHTPHHEHEHEHEHEHHH</sequence>
<feature type="transmembrane region" description="Helical" evidence="2">
    <location>
        <begin position="62"/>
        <end position="81"/>
    </location>
</feature>
<evidence type="ECO:0000259" key="3">
    <source>
        <dbReference type="Pfam" id="PF13386"/>
    </source>
</evidence>
<evidence type="ECO:0000313" key="4">
    <source>
        <dbReference type="EMBL" id="MCS2609830.1"/>
    </source>
</evidence>
<reference evidence="4" key="1">
    <citation type="submission" date="2021-11" db="EMBL/GenBank/DDBJ databases">
        <title>Halomonas sp., isolated from a coastal aquaculture zone in Dongshan Bay.</title>
        <authorList>
            <person name="Lin W."/>
        </authorList>
    </citation>
    <scope>NUCLEOTIDE SEQUENCE</scope>
    <source>
        <strain evidence="4">Yzlin-01</strain>
    </source>
</reference>
<dbReference type="Proteomes" id="UP001165542">
    <property type="component" value="Unassembled WGS sequence"/>
</dbReference>
<feature type="transmembrane region" description="Helical" evidence="2">
    <location>
        <begin position="171"/>
        <end position="193"/>
    </location>
</feature>
<name>A0ABT2EFE5_9GAMM</name>
<dbReference type="PANTHER" id="PTHR42208">
    <property type="entry name" value="HEAVY METAL TRANSPORTER-RELATED"/>
    <property type="match status" value="1"/>
</dbReference>
<dbReference type="InterPro" id="IPR039447">
    <property type="entry name" value="UreH-like_TM_dom"/>
</dbReference>
<organism evidence="4 5">
    <name type="scientific">Halomonas dongshanensis</name>
    <dbReference type="NCBI Taxonomy" id="2890835"/>
    <lineage>
        <taxon>Bacteria</taxon>
        <taxon>Pseudomonadati</taxon>
        <taxon>Pseudomonadota</taxon>
        <taxon>Gammaproteobacteria</taxon>
        <taxon>Oceanospirillales</taxon>
        <taxon>Halomonadaceae</taxon>
        <taxon>Halomonas</taxon>
    </lineage>
</organism>
<accession>A0ABT2EFE5</accession>
<keyword evidence="2" id="KW-0812">Transmembrane</keyword>
<dbReference type="PANTHER" id="PTHR42208:SF1">
    <property type="entry name" value="HEAVY METAL TRANSPORTER"/>
    <property type="match status" value="1"/>
</dbReference>
<dbReference type="EMBL" id="JAJISC010000004">
    <property type="protein sequence ID" value="MCS2609830.1"/>
    <property type="molecule type" value="Genomic_DNA"/>
</dbReference>
<keyword evidence="2" id="KW-1133">Transmembrane helix</keyword>
<evidence type="ECO:0000313" key="5">
    <source>
        <dbReference type="Proteomes" id="UP001165542"/>
    </source>
</evidence>
<comment type="caution">
    <text evidence="4">The sequence shown here is derived from an EMBL/GenBank/DDBJ whole genome shotgun (WGS) entry which is preliminary data.</text>
</comment>
<proteinExistence type="predicted"/>
<feature type="transmembrane region" description="Helical" evidence="2">
    <location>
        <begin position="87"/>
        <end position="105"/>
    </location>
</feature>
<feature type="transmembrane region" description="Helical" evidence="2">
    <location>
        <begin position="205"/>
        <end position="223"/>
    </location>
</feature>
<dbReference type="Pfam" id="PF13386">
    <property type="entry name" value="DsbD_2"/>
    <property type="match status" value="1"/>
</dbReference>
<keyword evidence="5" id="KW-1185">Reference proteome</keyword>
<evidence type="ECO:0000256" key="2">
    <source>
        <dbReference type="SAM" id="Phobius"/>
    </source>
</evidence>
<feature type="transmembrane region" description="Helical" evidence="2">
    <location>
        <begin position="12"/>
        <end position="41"/>
    </location>
</feature>
<feature type="domain" description="Urease accessory protein UreH-like transmembrane" evidence="3">
    <location>
        <begin position="13"/>
        <end position="220"/>
    </location>
</feature>